<organism evidence="1 2">
    <name type="scientific">Caballeronia glathei</name>
    <dbReference type="NCBI Taxonomy" id="60547"/>
    <lineage>
        <taxon>Bacteria</taxon>
        <taxon>Pseudomonadati</taxon>
        <taxon>Pseudomonadota</taxon>
        <taxon>Betaproteobacteria</taxon>
        <taxon>Burkholderiales</taxon>
        <taxon>Burkholderiaceae</taxon>
        <taxon>Caballeronia</taxon>
    </lineage>
</organism>
<dbReference type="AlphaFoldDB" id="A0A069PUF1"/>
<evidence type="ECO:0000313" key="2">
    <source>
        <dbReference type="Proteomes" id="UP000027466"/>
    </source>
</evidence>
<reference evidence="1 2" key="1">
    <citation type="submission" date="2014-03" db="EMBL/GenBank/DDBJ databases">
        <title>Draft Genome Sequences of Four Burkholderia Strains.</title>
        <authorList>
            <person name="Liu X.Y."/>
            <person name="Li C.X."/>
            <person name="Xu J.H."/>
        </authorList>
    </citation>
    <scope>NUCLEOTIDE SEQUENCE [LARGE SCALE GENOMIC DNA]</scope>
    <source>
        <strain evidence="1 2">DSM 50014</strain>
    </source>
</reference>
<dbReference type="EMBL" id="JFHC01000004">
    <property type="protein sequence ID" value="KDR44072.1"/>
    <property type="molecule type" value="Genomic_DNA"/>
</dbReference>
<evidence type="ECO:0000313" key="1">
    <source>
        <dbReference type="EMBL" id="KDR44072.1"/>
    </source>
</evidence>
<sequence length="77" mass="8595">MSAENNRVEEARAMERIVNATRQVQTAFTALQAHFPPQGDGRPSQIALQTFDTALQELEEAQAAFDTMLNDLFDGNR</sequence>
<name>A0A069PUF1_9BURK</name>
<comment type="caution">
    <text evidence="1">The sequence shown here is derived from an EMBL/GenBank/DDBJ whole genome shotgun (WGS) entry which is preliminary data.</text>
</comment>
<dbReference type="Proteomes" id="UP000027466">
    <property type="component" value="Unassembled WGS sequence"/>
</dbReference>
<proteinExistence type="predicted"/>
<protein>
    <submittedName>
        <fullName evidence="1">Uncharacterized protein</fullName>
    </submittedName>
</protein>
<keyword evidence="2" id="KW-1185">Reference proteome</keyword>
<dbReference type="RefSeq" id="WP_035929211.1">
    <property type="nucleotide sequence ID" value="NZ_CADFFX010000006.1"/>
</dbReference>
<accession>A0A069PUF1</accession>
<gene>
    <name evidence="1" type="ORF">BG61_25415</name>
</gene>